<evidence type="ECO:0000256" key="7">
    <source>
        <dbReference type="ARBA" id="ARBA00023136"/>
    </source>
</evidence>
<feature type="compositionally biased region" description="Polar residues" evidence="8">
    <location>
        <begin position="72"/>
        <end position="82"/>
    </location>
</feature>
<gene>
    <name evidence="12" type="ORF">J5N97_005622</name>
</gene>
<evidence type="ECO:0000259" key="10">
    <source>
        <dbReference type="Pfam" id="PF13839"/>
    </source>
</evidence>
<keyword evidence="3 9" id="KW-0812">Transmembrane</keyword>
<sequence length="464" mass="52749">MKRGILYRSGGIKVSIVITAFVCMTLTLLVWKKAPLVAFLIPPDRLDVLSPATRMEKPVGSVKDEHEHSSTDRTLSSGTTLKHLNGEKPYYVPAVAPMTYSRERSFEQQKDIKNVTKLHMVEKGCNYAKGKWVADNKWPLYSGFECKQWLSSMWACRLMQRKDFSFEKFRWQPKGCEIPEFEGSEFLERMRDKTISLIGDSLGRQQFQSLMCMVTGGKGSPEVENVGWEYGLVKAPGALRPDGWAYRFPRTNTTILFYWSASLCELEPLNQSDPVTNYAMHLDRPVTFLKRYLPRFHVVVLNTGHHWNRGKFQANRWDMYVGGKPNSDKKLAEISNARNFTVHSIVKWLDSQLLKYPWLKAFFRTMSPRHFVNGDWNTGGSCDNTIPLSSGSEVSKNGSNDPVVESAVKGTKVKLLDITALSELRNEGHISKYSIKSSTGISDCLHWCLPGIPDTWNEILCAQV</sequence>
<evidence type="ECO:0000256" key="3">
    <source>
        <dbReference type="ARBA" id="ARBA00022692"/>
    </source>
</evidence>
<keyword evidence="4" id="KW-0735">Signal-anchor</keyword>
<dbReference type="Proteomes" id="UP001085076">
    <property type="component" value="Miscellaneous, Linkage group lg01"/>
</dbReference>
<evidence type="ECO:0000313" key="12">
    <source>
        <dbReference type="EMBL" id="KAJ0987266.1"/>
    </source>
</evidence>
<comment type="caution">
    <text evidence="12">The sequence shown here is derived from an EMBL/GenBank/DDBJ whole genome shotgun (WGS) entry which is preliminary data.</text>
</comment>
<name>A0A9D5D8U0_9LILI</name>
<evidence type="ECO:0000256" key="1">
    <source>
        <dbReference type="ARBA" id="ARBA00004323"/>
    </source>
</evidence>
<dbReference type="GO" id="GO:0045492">
    <property type="term" value="P:xylan biosynthetic process"/>
    <property type="evidence" value="ECO:0007669"/>
    <property type="project" value="TreeGrafter"/>
</dbReference>
<dbReference type="InterPro" id="IPR026057">
    <property type="entry name" value="TBL_C"/>
</dbReference>
<evidence type="ECO:0000259" key="11">
    <source>
        <dbReference type="Pfam" id="PF14416"/>
    </source>
</evidence>
<feature type="transmembrane region" description="Helical" evidence="9">
    <location>
        <begin position="12"/>
        <end position="31"/>
    </location>
</feature>
<comment type="subcellular location">
    <subcellularLocation>
        <location evidence="1">Golgi apparatus membrane</location>
        <topology evidence="1">Single-pass type II membrane protein</topology>
    </subcellularLocation>
</comment>
<dbReference type="GO" id="GO:1990538">
    <property type="term" value="F:xylan O-acetyltransferase activity"/>
    <property type="evidence" value="ECO:0007669"/>
    <property type="project" value="UniProtKB-ARBA"/>
</dbReference>
<evidence type="ECO:0000256" key="2">
    <source>
        <dbReference type="ARBA" id="ARBA00007727"/>
    </source>
</evidence>
<comment type="similarity">
    <text evidence="2">Belongs to the PC-esterase family. TBL subfamily.</text>
</comment>
<proteinExistence type="inferred from homology"/>
<evidence type="ECO:0000256" key="5">
    <source>
        <dbReference type="ARBA" id="ARBA00022989"/>
    </source>
</evidence>
<feature type="compositionally biased region" description="Basic and acidic residues" evidence="8">
    <location>
        <begin position="57"/>
        <end position="71"/>
    </location>
</feature>
<keyword evidence="6" id="KW-0333">Golgi apparatus</keyword>
<dbReference type="AlphaFoldDB" id="A0A9D5D8U0"/>
<keyword evidence="5 9" id="KW-1133">Transmembrane helix</keyword>
<dbReference type="OrthoDB" id="630188at2759"/>
<feature type="domain" description="Trichome birefringence-like N-terminal" evidence="11">
    <location>
        <begin position="124"/>
        <end position="177"/>
    </location>
</feature>
<organism evidence="12 13">
    <name type="scientific">Dioscorea zingiberensis</name>
    <dbReference type="NCBI Taxonomy" id="325984"/>
    <lineage>
        <taxon>Eukaryota</taxon>
        <taxon>Viridiplantae</taxon>
        <taxon>Streptophyta</taxon>
        <taxon>Embryophyta</taxon>
        <taxon>Tracheophyta</taxon>
        <taxon>Spermatophyta</taxon>
        <taxon>Magnoliopsida</taxon>
        <taxon>Liliopsida</taxon>
        <taxon>Dioscoreales</taxon>
        <taxon>Dioscoreaceae</taxon>
        <taxon>Dioscorea</taxon>
    </lineage>
</organism>
<dbReference type="PANTHER" id="PTHR13533:SF32">
    <property type="entry name" value="PROTEIN TRICHOME BIREFRINGENCE-LIKE 14"/>
    <property type="match status" value="1"/>
</dbReference>
<protein>
    <recommendedName>
        <fullName evidence="14">Trichome birefringence-like N-terminal domain-containing protein</fullName>
    </recommendedName>
</protein>
<evidence type="ECO:0000256" key="6">
    <source>
        <dbReference type="ARBA" id="ARBA00023034"/>
    </source>
</evidence>
<keyword evidence="7 9" id="KW-0472">Membrane</keyword>
<evidence type="ECO:0000313" key="13">
    <source>
        <dbReference type="Proteomes" id="UP001085076"/>
    </source>
</evidence>
<evidence type="ECO:0000256" key="4">
    <source>
        <dbReference type="ARBA" id="ARBA00022968"/>
    </source>
</evidence>
<keyword evidence="13" id="KW-1185">Reference proteome</keyword>
<feature type="region of interest" description="Disordered" evidence="8">
    <location>
        <begin position="57"/>
        <end position="84"/>
    </location>
</feature>
<dbReference type="GO" id="GO:0010411">
    <property type="term" value="P:xyloglucan metabolic process"/>
    <property type="evidence" value="ECO:0007669"/>
    <property type="project" value="TreeGrafter"/>
</dbReference>
<dbReference type="GO" id="GO:0009834">
    <property type="term" value="P:plant-type secondary cell wall biogenesis"/>
    <property type="evidence" value="ECO:0007669"/>
    <property type="project" value="TreeGrafter"/>
</dbReference>
<dbReference type="Pfam" id="PF14416">
    <property type="entry name" value="PMR5N"/>
    <property type="match status" value="1"/>
</dbReference>
<dbReference type="EMBL" id="JAGGNH010000001">
    <property type="protein sequence ID" value="KAJ0987266.1"/>
    <property type="molecule type" value="Genomic_DNA"/>
</dbReference>
<dbReference type="PANTHER" id="PTHR13533">
    <property type="entry name" value="N-ACETYLNEURAMINATE 9-O-ACETYLTRANSFERASE"/>
    <property type="match status" value="1"/>
</dbReference>
<evidence type="ECO:0000256" key="8">
    <source>
        <dbReference type="SAM" id="MobiDB-lite"/>
    </source>
</evidence>
<reference evidence="12" key="1">
    <citation type="submission" date="2021-03" db="EMBL/GenBank/DDBJ databases">
        <authorList>
            <person name="Li Z."/>
            <person name="Yang C."/>
        </authorList>
    </citation>
    <scope>NUCLEOTIDE SEQUENCE</scope>
    <source>
        <strain evidence="12">Dzin_1.0</strain>
        <tissue evidence="12">Leaf</tissue>
    </source>
</reference>
<dbReference type="Pfam" id="PF13839">
    <property type="entry name" value="PC-Esterase"/>
    <property type="match status" value="1"/>
</dbReference>
<feature type="domain" description="Trichome birefringence-like C-terminal" evidence="10">
    <location>
        <begin position="178"/>
        <end position="462"/>
    </location>
</feature>
<evidence type="ECO:0008006" key="14">
    <source>
        <dbReference type="Google" id="ProtNLM"/>
    </source>
</evidence>
<accession>A0A9D5D8U0</accession>
<dbReference type="GO" id="GO:0000139">
    <property type="term" value="C:Golgi membrane"/>
    <property type="evidence" value="ECO:0007669"/>
    <property type="project" value="UniProtKB-SubCell"/>
</dbReference>
<dbReference type="InterPro" id="IPR025846">
    <property type="entry name" value="TBL_N"/>
</dbReference>
<reference evidence="12" key="2">
    <citation type="journal article" date="2022" name="Hortic Res">
        <title>The genome of Dioscorea zingiberensis sheds light on the biosynthesis, origin and evolution of the medicinally important diosgenin saponins.</title>
        <authorList>
            <person name="Li Y."/>
            <person name="Tan C."/>
            <person name="Li Z."/>
            <person name="Guo J."/>
            <person name="Li S."/>
            <person name="Chen X."/>
            <person name="Wang C."/>
            <person name="Dai X."/>
            <person name="Yang H."/>
            <person name="Song W."/>
            <person name="Hou L."/>
            <person name="Xu J."/>
            <person name="Tong Z."/>
            <person name="Xu A."/>
            <person name="Yuan X."/>
            <person name="Wang W."/>
            <person name="Yang Q."/>
            <person name="Chen L."/>
            <person name="Sun Z."/>
            <person name="Wang K."/>
            <person name="Pan B."/>
            <person name="Chen J."/>
            <person name="Bao Y."/>
            <person name="Liu F."/>
            <person name="Qi X."/>
            <person name="Gang D.R."/>
            <person name="Wen J."/>
            <person name="Li J."/>
        </authorList>
    </citation>
    <scope>NUCLEOTIDE SEQUENCE</scope>
    <source>
        <strain evidence="12">Dzin_1.0</strain>
    </source>
</reference>
<evidence type="ECO:0000256" key="9">
    <source>
        <dbReference type="SAM" id="Phobius"/>
    </source>
</evidence>